<dbReference type="InterPro" id="IPR012337">
    <property type="entry name" value="RNaseH-like_sf"/>
</dbReference>
<feature type="domain" description="HAT C-terminal dimerisation" evidence="2">
    <location>
        <begin position="67"/>
        <end position="114"/>
    </location>
</feature>
<evidence type="ECO:0000313" key="4">
    <source>
        <dbReference type="Proteomes" id="UP000219369"/>
    </source>
</evidence>
<evidence type="ECO:0000256" key="1">
    <source>
        <dbReference type="SAM" id="MobiDB-lite"/>
    </source>
</evidence>
<gene>
    <name evidence="3" type="ORF">FRV6_16747</name>
</gene>
<feature type="region of interest" description="Disordered" evidence="1">
    <location>
        <begin position="40"/>
        <end position="60"/>
    </location>
</feature>
<evidence type="ECO:0000313" key="3">
    <source>
        <dbReference type="EMBL" id="SCO92619.1"/>
    </source>
</evidence>
<dbReference type="SUPFAM" id="SSF53098">
    <property type="entry name" value="Ribonuclease H-like"/>
    <property type="match status" value="1"/>
</dbReference>
<evidence type="ECO:0000259" key="2">
    <source>
        <dbReference type="Pfam" id="PF05699"/>
    </source>
</evidence>
<name>A0A2H3UFM8_FUSOX</name>
<sequence>MILHSGHKTKWITQSLKEDHREHVVAMFKVLFKEEYQHLAPAPAPEPDRSPTSHLDDDDYYGPPEDLAKMALDYLTIPSTACECERCFSRTTIGTQRHSLRAETIQMLACSKIWVRNKRV</sequence>
<protein>
    <recommendedName>
        <fullName evidence="2">HAT C-terminal dimerisation domain-containing protein</fullName>
    </recommendedName>
</protein>
<dbReference type="EMBL" id="FMJY01000012">
    <property type="protein sequence ID" value="SCO92619.1"/>
    <property type="molecule type" value="Genomic_DNA"/>
</dbReference>
<accession>A0A2H3UFM8</accession>
<dbReference type="Proteomes" id="UP000219369">
    <property type="component" value="Unassembled WGS sequence"/>
</dbReference>
<dbReference type="Pfam" id="PF05699">
    <property type="entry name" value="Dimer_Tnp_hAT"/>
    <property type="match status" value="1"/>
</dbReference>
<dbReference type="GO" id="GO:0046983">
    <property type="term" value="F:protein dimerization activity"/>
    <property type="evidence" value="ECO:0007669"/>
    <property type="project" value="InterPro"/>
</dbReference>
<reference evidence="4" key="1">
    <citation type="submission" date="2016-09" db="EMBL/GenBank/DDBJ databases">
        <authorList>
            <person name="Guldener U."/>
        </authorList>
    </citation>
    <scope>NUCLEOTIDE SEQUENCE [LARGE SCALE GENOMIC DNA]</scope>
    <source>
        <strain evidence="4">V64-1</strain>
    </source>
</reference>
<dbReference type="InterPro" id="IPR008906">
    <property type="entry name" value="HATC_C_dom"/>
</dbReference>
<proteinExistence type="predicted"/>
<dbReference type="AlphaFoldDB" id="A0A2H3UFM8"/>
<feature type="compositionally biased region" description="Basic and acidic residues" evidence="1">
    <location>
        <begin position="46"/>
        <end position="55"/>
    </location>
</feature>
<organism evidence="3 4">
    <name type="scientific">Fusarium oxysporum</name>
    <name type="common">Fusarium vascular wilt</name>
    <dbReference type="NCBI Taxonomy" id="5507"/>
    <lineage>
        <taxon>Eukaryota</taxon>
        <taxon>Fungi</taxon>
        <taxon>Dikarya</taxon>
        <taxon>Ascomycota</taxon>
        <taxon>Pezizomycotina</taxon>
        <taxon>Sordariomycetes</taxon>
        <taxon>Hypocreomycetidae</taxon>
        <taxon>Hypocreales</taxon>
        <taxon>Nectriaceae</taxon>
        <taxon>Fusarium</taxon>
        <taxon>Fusarium oxysporum species complex</taxon>
    </lineage>
</organism>
<dbReference type="OrthoDB" id="5147528at2759"/>